<organism evidence="3 4">
    <name type="scientific">Diaphorobacter limosus</name>
    <dbReference type="NCBI Taxonomy" id="3036128"/>
    <lineage>
        <taxon>Bacteria</taxon>
        <taxon>Pseudomonadati</taxon>
        <taxon>Pseudomonadota</taxon>
        <taxon>Betaproteobacteria</taxon>
        <taxon>Burkholderiales</taxon>
        <taxon>Comamonadaceae</taxon>
        <taxon>Diaphorobacter</taxon>
    </lineage>
</organism>
<gene>
    <name evidence="3" type="ORF">P4826_12160</name>
</gene>
<dbReference type="RefSeq" id="WP_317700642.1">
    <property type="nucleotide sequence ID" value="NZ_CP136921.1"/>
</dbReference>
<name>A0ABZ0J0D0_9BURK</name>
<sequence length="76" mass="8357">MRLNFLSVVALELVRSLRRHGQALPVVVLGPHSAFRTAVDVARLDGTDFLERPVSAQRLRAALHKVTAVAEDSAKR</sequence>
<evidence type="ECO:0000259" key="2">
    <source>
        <dbReference type="PROSITE" id="PS50110"/>
    </source>
</evidence>
<keyword evidence="4" id="KW-1185">Reference proteome</keyword>
<evidence type="ECO:0000313" key="4">
    <source>
        <dbReference type="Proteomes" id="UP001303211"/>
    </source>
</evidence>
<dbReference type="PROSITE" id="PS50110">
    <property type="entry name" value="RESPONSE_REGULATORY"/>
    <property type="match status" value="1"/>
</dbReference>
<evidence type="ECO:0000313" key="3">
    <source>
        <dbReference type="EMBL" id="WOO31164.1"/>
    </source>
</evidence>
<dbReference type="Proteomes" id="UP001303211">
    <property type="component" value="Chromosome"/>
</dbReference>
<dbReference type="EMBL" id="CP136921">
    <property type="protein sequence ID" value="WOO31164.1"/>
    <property type="molecule type" value="Genomic_DNA"/>
</dbReference>
<accession>A0ABZ0J0D0</accession>
<proteinExistence type="predicted"/>
<protein>
    <recommendedName>
        <fullName evidence="2">Response regulatory domain-containing protein</fullName>
    </recommendedName>
</protein>
<dbReference type="InterPro" id="IPR011006">
    <property type="entry name" value="CheY-like_superfamily"/>
</dbReference>
<dbReference type="SUPFAM" id="SSF52172">
    <property type="entry name" value="CheY-like"/>
    <property type="match status" value="1"/>
</dbReference>
<dbReference type="Gene3D" id="3.40.50.2300">
    <property type="match status" value="1"/>
</dbReference>
<comment type="caution">
    <text evidence="1">Lacks conserved residue(s) required for the propagation of feature annotation.</text>
</comment>
<reference evidence="3 4" key="1">
    <citation type="submission" date="2023-03" db="EMBL/GenBank/DDBJ databases">
        <title>Diaphorobacter basophil sp. nov., isolated from a sewage-treatment plant.</title>
        <authorList>
            <person name="Yang K."/>
        </authorList>
    </citation>
    <scope>NUCLEOTIDE SEQUENCE [LARGE SCALE GENOMIC DNA]</scope>
    <source>
        <strain evidence="3 4">Y-1</strain>
    </source>
</reference>
<evidence type="ECO:0000256" key="1">
    <source>
        <dbReference type="PROSITE-ProRule" id="PRU00169"/>
    </source>
</evidence>
<dbReference type="InterPro" id="IPR001789">
    <property type="entry name" value="Sig_transdc_resp-reg_receiver"/>
</dbReference>
<feature type="domain" description="Response regulatory" evidence="2">
    <location>
        <begin position="1"/>
        <end position="67"/>
    </location>
</feature>